<dbReference type="AlphaFoldDB" id="A0A6J7H055"/>
<sequence>MIRQRRSQPRTQSGYTLIELLLVIALSGVVFVPLMAWTGLAIQQQPVIQDGILRTASAGLLGAYFPKDVAVAGKATVFGNGTPPNWANDCGPSAVAGAENPGSGGDLQVAMIAGGTAVYKVVYSAAADSNDPRLQSLWRRTCNAATNELVEAIQVYPDIQPGSTVTTCTTELGDEPCRQIEISVIPRSTTRTVTVRATRRVDEGSLPTDLSGVAMPTAVIQITSQSGVPLVVGLSAARSSVAAGRTASYDWDFNGPGAVSVTNARASQTSATFVQPGFYSVILTVTDDLGNTNRAYQQISTTNQAPTAVAAVSPLAGVSGTVFTLNGAGSSDPEGSISSYDWIVEYPSVDGLAAGVQVTTSGASTTVVPPAGTFGKASVTLIVTDSQGAQDTAFANFEIANPSGPTTTVGPGGSTTTTTTVNPSGLSVSFTNSAGAVATEQSFDASATTGIGSGNTASYIWEFGDGGIGTGVAPGHSYPNDGQYTVRVTVSTSDARTATTARVVNVGGQPPAPVPSVENGDRLVWAAVPGARRYLADFEWRTDTDCFEQLLNQPVPAGAAPAKAIPANPCSRFATSRARVGTDANGTVAWSEWISIPLVGP</sequence>
<feature type="domain" description="PKD" evidence="2">
    <location>
        <begin position="449"/>
        <end position="506"/>
    </location>
</feature>
<keyword evidence="1" id="KW-0812">Transmembrane</keyword>
<dbReference type="InterPro" id="IPR022409">
    <property type="entry name" value="PKD/Chitinase_dom"/>
</dbReference>
<evidence type="ECO:0000256" key="1">
    <source>
        <dbReference type="SAM" id="Phobius"/>
    </source>
</evidence>
<dbReference type="Pfam" id="PF07963">
    <property type="entry name" value="N_methyl"/>
    <property type="match status" value="1"/>
</dbReference>
<name>A0A6J7H055_9ZZZZ</name>
<evidence type="ECO:0000313" key="4">
    <source>
        <dbReference type="EMBL" id="CAB4912934.1"/>
    </source>
</evidence>
<dbReference type="EMBL" id="CAFBMG010000151">
    <property type="protein sequence ID" value="CAB4912934.1"/>
    <property type="molecule type" value="Genomic_DNA"/>
</dbReference>
<reference evidence="4" key="1">
    <citation type="submission" date="2020-05" db="EMBL/GenBank/DDBJ databases">
        <authorList>
            <person name="Chiriac C."/>
            <person name="Salcher M."/>
            <person name="Ghai R."/>
            <person name="Kavagutti S V."/>
        </authorList>
    </citation>
    <scope>NUCLEOTIDE SEQUENCE</scope>
</reference>
<proteinExistence type="predicted"/>
<keyword evidence="1" id="KW-0472">Membrane</keyword>
<dbReference type="InterPro" id="IPR012902">
    <property type="entry name" value="N_methyl_site"/>
</dbReference>
<feature type="transmembrane region" description="Helical" evidence="1">
    <location>
        <begin position="20"/>
        <end position="40"/>
    </location>
</feature>
<dbReference type="PROSITE" id="PS50093">
    <property type="entry name" value="PKD"/>
    <property type="match status" value="2"/>
</dbReference>
<evidence type="ECO:0000259" key="2">
    <source>
        <dbReference type="PROSITE" id="PS50093"/>
    </source>
</evidence>
<accession>A0A6J7H055</accession>
<gene>
    <name evidence="3" type="ORF">UFOPK2766_01905</name>
    <name evidence="4" type="ORF">UFOPK3519_01533</name>
</gene>
<dbReference type="InterPro" id="IPR035986">
    <property type="entry name" value="PKD_dom_sf"/>
</dbReference>
<keyword evidence="1" id="KW-1133">Transmembrane helix</keyword>
<protein>
    <submittedName>
        <fullName evidence="4">Unannotated protein</fullName>
    </submittedName>
</protein>
<dbReference type="SMART" id="SM00089">
    <property type="entry name" value="PKD"/>
    <property type="match status" value="3"/>
</dbReference>
<dbReference type="NCBIfam" id="TIGR02532">
    <property type="entry name" value="IV_pilin_GFxxxE"/>
    <property type="match status" value="1"/>
</dbReference>
<feature type="domain" description="PKD" evidence="2">
    <location>
        <begin position="232"/>
        <end position="292"/>
    </location>
</feature>
<dbReference type="SUPFAM" id="SSF49299">
    <property type="entry name" value="PKD domain"/>
    <property type="match status" value="3"/>
</dbReference>
<organism evidence="4">
    <name type="scientific">freshwater metagenome</name>
    <dbReference type="NCBI Taxonomy" id="449393"/>
    <lineage>
        <taxon>unclassified sequences</taxon>
        <taxon>metagenomes</taxon>
        <taxon>ecological metagenomes</taxon>
    </lineage>
</organism>
<dbReference type="EMBL" id="CAEZYU010000110">
    <property type="protein sequence ID" value="CAB4755844.1"/>
    <property type="molecule type" value="Genomic_DNA"/>
</dbReference>
<dbReference type="Gene3D" id="2.60.40.10">
    <property type="entry name" value="Immunoglobulins"/>
    <property type="match status" value="3"/>
</dbReference>
<dbReference type="Pfam" id="PF18911">
    <property type="entry name" value="PKD_4"/>
    <property type="match status" value="2"/>
</dbReference>
<evidence type="ECO:0000313" key="3">
    <source>
        <dbReference type="EMBL" id="CAB4755844.1"/>
    </source>
</evidence>
<dbReference type="CDD" id="cd00146">
    <property type="entry name" value="PKD"/>
    <property type="match status" value="2"/>
</dbReference>
<dbReference type="InterPro" id="IPR000601">
    <property type="entry name" value="PKD_dom"/>
</dbReference>
<dbReference type="InterPro" id="IPR013783">
    <property type="entry name" value="Ig-like_fold"/>
</dbReference>